<dbReference type="KEGG" id="strg:SRT_01210"/>
<organism evidence="2 3">
    <name type="scientific">Streptococcus troglodytae</name>
    <dbReference type="NCBI Taxonomy" id="1111760"/>
    <lineage>
        <taxon>Bacteria</taxon>
        <taxon>Bacillati</taxon>
        <taxon>Bacillota</taxon>
        <taxon>Bacilli</taxon>
        <taxon>Lactobacillales</taxon>
        <taxon>Streptococcaceae</taxon>
        <taxon>Streptococcus</taxon>
    </lineage>
</organism>
<gene>
    <name evidence="2" type="ORF">SRT_01210</name>
</gene>
<evidence type="ECO:0000313" key="2">
    <source>
        <dbReference type="EMBL" id="BAQ23382.1"/>
    </source>
</evidence>
<dbReference type="Pfam" id="PF13808">
    <property type="entry name" value="DDE_Tnp_1_assoc"/>
    <property type="match status" value="1"/>
</dbReference>
<dbReference type="EMBL" id="AP014612">
    <property type="protein sequence ID" value="BAQ23382.1"/>
    <property type="molecule type" value="Genomic_DNA"/>
</dbReference>
<keyword evidence="3" id="KW-1185">Reference proteome</keyword>
<sequence>MLFILSIEGRVEGLDKRQPWKVTYSLSTILFLVFISQLGGAENWYEIAYFVEWNEEHLGQYVDLSNGCPSHDTYERVISMLSLDGKTMRGNRNKTQKANHIVTALDSDNRLSLGQVKVEEKSNEITVIPRLLRILDIQKSIITMDAMGTQTEIVQTIVEGKADYCLAVKRNRYDSQ</sequence>
<dbReference type="AlphaFoldDB" id="A0A1L7LH73"/>
<dbReference type="GO" id="GO:0003677">
    <property type="term" value="F:DNA binding"/>
    <property type="evidence" value="ECO:0007669"/>
    <property type="project" value="InterPro"/>
</dbReference>
<dbReference type="PANTHER" id="PTHR30298">
    <property type="entry name" value="H REPEAT-ASSOCIATED PREDICTED TRANSPOSASE"/>
    <property type="match status" value="1"/>
</dbReference>
<dbReference type="Proteomes" id="UP000217758">
    <property type="component" value="Chromosome"/>
</dbReference>
<protein>
    <submittedName>
        <fullName evidence="2">IS1548 transposase</fullName>
    </submittedName>
</protein>
<dbReference type="InterPro" id="IPR051698">
    <property type="entry name" value="Transposase_11-like"/>
</dbReference>
<feature type="domain" description="H repeat-associated protein N-terminal" evidence="1">
    <location>
        <begin position="15"/>
        <end position="82"/>
    </location>
</feature>
<proteinExistence type="predicted"/>
<dbReference type="GO" id="GO:0006313">
    <property type="term" value="P:DNA transposition"/>
    <property type="evidence" value="ECO:0007669"/>
    <property type="project" value="InterPro"/>
</dbReference>
<dbReference type="InterPro" id="IPR032806">
    <property type="entry name" value="YbfD_N"/>
</dbReference>
<reference evidence="2 3" key="1">
    <citation type="journal article" date="2016" name="Microbiol. Immunol.">
        <title>Complete genome sequence of Streptococcus troglodytae TKU31 isolated from the oral cavity of a chimpanzee (Pan troglodytes).</title>
        <authorList>
            <person name="Okamoto M."/>
            <person name="Naito M."/>
            <person name="Miyanohara M."/>
            <person name="Imai S."/>
            <person name="Nomura Y."/>
            <person name="Saito W."/>
            <person name="Momoi Y."/>
            <person name="Takada K."/>
            <person name="Miyabe-Nishiwaki T."/>
            <person name="Tomonaga M."/>
            <person name="Hanada N."/>
        </authorList>
    </citation>
    <scope>NUCLEOTIDE SEQUENCE [LARGE SCALE GENOMIC DNA]</scope>
    <source>
        <strain evidence="3">TKU 31</strain>
    </source>
</reference>
<accession>A0A1L7LH73</accession>
<dbReference type="InterPro" id="IPR047647">
    <property type="entry name" value="ISAs1_transpos"/>
</dbReference>
<dbReference type="PANTHER" id="PTHR30298:SF0">
    <property type="entry name" value="PROTEIN YBFL-RELATED"/>
    <property type="match status" value="1"/>
</dbReference>
<evidence type="ECO:0000313" key="3">
    <source>
        <dbReference type="Proteomes" id="UP000217758"/>
    </source>
</evidence>
<name>A0A1L7LH73_9STRE</name>
<evidence type="ECO:0000259" key="1">
    <source>
        <dbReference type="Pfam" id="PF13808"/>
    </source>
</evidence>
<dbReference type="NCBIfam" id="NF033564">
    <property type="entry name" value="transpos_ISAs1"/>
    <property type="match status" value="1"/>
</dbReference>
<dbReference type="GO" id="GO:0004803">
    <property type="term" value="F:transposase activity"/>
    <property type="evidence" value="ECO:0007669"/>
    <property type="project" value="InterPro"/>
</dbReference>